<reference evidence="1" key="1">
    <citation type="submission" date="2014-11" db="EMBL/GenBank/DDBJ databases">
        <authorList>
            <person name="Amaro Gonzalez C."/>
        </authorList>
    </citation>
    <scope>NUCLEOTIDE SEQUENCE</scope>
</reference>
<reference evidence="1" key="2">
    <citation type="journal article" date="2015" name="Fish Shellfish Immunol.">
        <title>Early steps in the European eel (Anguilla anguilla)-Vibrio vulnificus interaction in the gills: Role of the RtxA13 toxin.</title>
        <authorList>
            <person name="Callol A."/>
            <person name="Pajuelo D."/>
            <person name="Ebbesson L."/>
            <person name="Teles M."/>
            <person name="MacKenzie S."/>
            <person name="Amaro C."/>
        </authorList>
    </citation>
    <scope>NUCLEOTIDE SEQUENCE</scope>
</reference>
<organism evidence="1">
    <name type="scientific">Anguilla anguilla</name>
    <name type="common">European freshwater eel</name>
    <name type="synonym">Muraena anguilla</name>
    <dbReference type="NCBI Taxonomy" id="7936"/>
    <lineage>
        <taxon>Eukaryota</taxon>
        <taxon>Metazoa</taxon>
        <taxon>Chordata</taxon>
        <taxon>Craniata</taxon>
        <taxon>Vertebrata</taxon>
        <taxon>Euteleostomi</taxon>
        <taxon>Actinopterygii</taxon>
        <taxon>Neopterygii</taxon>
        <taxon>Teleostei</taxon>
        <taxon>Anguilliformes</taxon>
        <taxon>Anguillidae</taxon>
        <taxon>Anguilla</taxon>
    </lineage>
</organism>
<protein>
    <submittedName>
        <fullName evidence="1">Uncharacterized protein</fullName>
    </submittedName>
</protein>
<evidence type="ECO:0000313" key="1">
    <source>
        <dbReference type="EMBL" id="JAH53605.1"/>
    </source>
</evidence>
<sequence length="41" mass="4869">MGYLVYERIDFKGIVQMFQSFDNYNSVRLPFVSCARLVTLF</sequence>
<proteinExistence type="predicted"/>
<dbReference type="AlphaFoldDB" id="A0A0E9TL63"/>
<name>A0A0E9TL63_ANGAN</name>
<accession>A0A0E9TL63</accession>
<dbReference type="EMBL" id="GBXM01054972">
    <property type="protein sequence ID" value="JAH53605.1"/>
    <property type="molecule type" value="Transcribed_RNA"/>
</dbReference>